<accession>A0ABU3WUN7</accession>
<feature type="domain" description="Dienelactone hydrolase" evidence="1">
    <location>
        <begin position="4"/>
        <end position="213"/>
    </location>
</feature>
<sequence length="217" mass="23209">MTVVRPDGTARGAIVLLHESRVFAPALLQFMDALAGERWLVVAPHLFHREPASSDVEVFGDALFADVDATFEWIAGRGVSADTIGVVGFDDAGVAALVVATQRRVGAVVSVASRGIAKPVHPDAPALVSIVGSLQAPWLGLYGEDDPTTPSADVERLREVAARADAPTLVVGYPGLAHRPDEPPVEHATVDPESDPREAAIVDARRRIFDWFDVHMR</sequence>
<dbReference type="Gene3D" id="3.40.50.1820">
    <property type="entry name" value="alpha/beta hydrolase"/>
    <property type="match status" value="1"/>
</dbReference>
<dbReference type="Proteomes" id="UP001275440">
    <property type="component" value="Unassembled WGS sequence"/>
</dbReference>
<dbReference type="InterPro" id="IPR002925">
    <property type="entry name" value="Dienelactn_hydro"/>
</dbReference>
<name>A0ABU3WUN7_9NOCA</name>
<dbReference type="Pfam" id="PF01738">
    <property type="entry name" value="DLH"/>
    <property type="match status" value="1"/>
</dbReference>
<dbReference type="SUPFAM" id="SSF53474">
    <property type="entry name" value="alpha/beta-Hydrolases"/>
    <property type="match status" value="1"/>
</dbReference>
<gene>
    <name evidence="2" type="ORF">F8M49_23665</name>
</gene>
<dbReference type="PANTHER" id="PTHR46623:SF6">
    <property type="entry name" value="ALPHA_BETA-HYDROLASES SUPERFAMILY PROTEIN"/>
    <property type="match status" value="1"/>
</dbReference>
<dbReference type="InterPro" id="IPR029058">
    <property type="entry name" value="AB_hydrolase_fold"/>
</dbReference>
<evidence type="ECO:0000313" key="2">
    <source>
        <dbReference type="EMBL" id="MDV2477633.1"/>
    </source>
</evidence>
<organism evidence="2 3">
    <name type="scientific">Rhodococcus zopfii</name>
    <dbReference type="NCBI Taxonomy" id="43772"/>
    <lineage>
        <taxon>Bacteria</taxon>
        <taxon>Bacillati</taxon>
        <taxon>Actinomycetota</taxon>
        <taxon>Actinomycetes</taxon>
        <taxon>Mycobacteriales</taxon>
        <taxon>Nocardiaceae</taxon>
        <taxon>Rhodococcus</taxon>
    </lineage>
</organism>
<dbReference type="PANTHER" id="PTHR46623">
    <property type="entry name" value="CARBOXYMETHYLENEBUTENOLIDASE-RELATED"/>
    <property type="match status" value="1"/>
</dbReference>
<dbReference type="EMBL" id="WBMO01000005">
    <property type="protein sequence ID" value="MDV2477633.1"/>
    <property type="molecule type" value="Genomic_DNA"/>
</dbReference>
<comment type="caution">
    <text evidence="2">The sequence shown here is derived from an EMBL/GenBank/DDBJ whole genome shotgun (WGS) entry which is preliminary data.</text>
</comment>
<proteinExistence type="predicted"/>
<protein>
    <submittedName>
        <fullName evidence="2">Carboxymethylenebutenolidase</fullName>
    </submittedName>
</protein>
<evidence type="ECO:0000313" key="3">
    <source>
        <dbReference type="Proteomes" id="UP001275440"/>
    </source>
</evidence>
<keyword evidence="3" id="KW-1185">Reference proteome</keyword>
<reference evidence="2 3" key="1">
    <citation type="submission" date="2019-10" db="EMBL/GenBank/DDBJ databases">
        <title>Draft Genome Assembly of Rhodococcus zopfii DSM44189.</title>
        <authorList>
            <person name="Sutton J.M."/>
            <person name="Akob D.M."/>
            <person name="Bushman T.J."/>
        </authorList>
    </citation>
    <scope>NUCLEOTIDE SEQUENCE [LARGE SCALE GENOMIC DNA]</scope>
    <source>
        <strain evidence="2 3">DSM 44189</strain>
    </source>
</reference>
<dbReference type="InterPro" id="IPR051049">
    <property type="entry name" value="Dienelactone_hydrolase-like"/>
</dbReference>
<evidence type="ECO:0000259" key="1">
    <source>
        <dbReference type="Pfam" id="PF01738"/>
    </source>
</evidence>